<dbReference type="InterPro" id="IPR011989">
    <property type="entry name" value="ARM-like"/>
</dbReference>
<keyword evidence="9" id="KW-1185">Reference proteome</keyword>
<evidence type="ECO:0000256" key="3">
    <source>
        <dbReference type="ARBA" id="ARBA00022737"/>
    </source>
</evidence>
<dbReference type="GO" id="GO:0051604">
    <property type="term" value="P:protein maturation"/>
    <property type="evidence" value="ECO:0007669"/>
    <property type="project" value="UniProtKB-UniRule"/>
</dbReference>
<dbReference type="GO" id="GO:0005634">
    <property type="term" value="C:nucleus"/>
    <property type="evidence" value="ECO:0007669"/>
    <property type="project" value="UniProtKB-SubCell"/>
</dbReference>
<evidence type="ECO:0000256" key="4">
    <source>
        <dbReference type="ARBA" id="ARBA00023242"/>
    </source>
</evidence>
<dbReference type="Gene3D" id="1.25.10.10">
    <property type="entry name" value="Leucine-rich Repeat Variant"/>
    <property type="match status" value="2"/>
</dbReference>
<evidence type="ECO:0000313" key="9">
    <source>
        <dbReference type="Proteomes" id="UP000559256"/>
    </source>
</evidence>
<keyword evidence="5" id="KW-0227">DNA damage</keyword>
<dbReference type="EMBL" id="JAACJM010000057">
    <property type="protein sequence ID" value="KAF5355338.1"/>
    <property type="molecule type" value="Genomic_DNA"/>
</dbReference>
<dbReference type="Pfam" id="PF12460">
    <property type="entry name" value="MMS19_C"/>
    <property type="match status" value="1"/>
</dbReference>
<dbReference type="GO" id="GO:0006281">
    <property type="term" value="P:DNA repair"/>
    <property type="evidence" value="ECO:0007669"/>
    <property type="project" value="UniProtKB-UniRule"/>
</dbReference>
<dbReference type="GO" id="GO:0016226">
    <property type="term" value="P:iron-sulfur cluster assembly"/>
    <property type="evidence" value="ECO:0007669"/>
    <property type="project" value="UniProtKB-UniRule"/>
</dbReference>
<name>A0A8H5D8S3_9AGAR</name>
<evidence type="ECO:0000259" key="7">
    <source>
        <dbReference type="Pfam" id="PF14500"/>
    </source>
</evidence>
<dbReference type="InterPro" id="IPR039920">
    <property type="entry name" value="MMS19"/>
</dbReference>
<evidence type="ECO:0000256" key="1">
    <source>
        <dbReference type="ARBA" id="ARBA00004123"/>
    </source>
</evidence>
<sequence length="1016" mass="112459">MKKYRKLHQGTEIANGTTTLLNVVKALGEYLTSEEDGVRTKGVDFLSSVLKLCPSERLNRQSARVLTKFYCSKLEDFDTIIPALKGLATLTTLPTSTEEDVPEILKAVFSHVKMKAIVQNVRFMVYTIIDTLMSRHREVLKSMNDSFISQYVALAEGEKDPRNLLVAFAIARVILIEFDISKFVQSLFDITFCYFPIMFRPPPNDPYGITTEDLRLALRQCLCATPHFGPLAIPEFLEKLQAGSPATKQDTLETMSICFPVYGSSLARENARKLWNALKLEIFQPTDPVTEAKALTTTQDLVKTIYSSGQDSPSEEIEGLAKDACEECINILRQPERSQAKPAIKILCAFMSTTPSISRYTLSQTVPHLIKLFTSPDNISARPSILLLLSDLIAAARDSKSKSEDSESALTPYKDEVIGILASGLKTSSSRQPALACLLGMVSTKNLLSNEELGFIVHNVNEILEADTETINDASSPAIKLLSSISTLAPHQIREQTLPLLFSSLPDRAPGRDAVTDRVKSWRVLSALNALCSEPELFETFVIRLLTKLDLLCFPAVLDDDKEPTAAYAHSILTTIYQTVLVKADDGHVDLVKYIESLVPRLFNLFVYSAFVYEGNSIANDTRLVAVGGQIITVVVRSLAQQRQESYASVLFSAYMDGELKKIAEGQQSIPASVDFKPFSELVTPVQRNLITLFSAGIIGLRKEVKIPVPNLSEFLATILSWSLSGTDNDLQREAGWQIISSMCNKHGDDASAFLQANLDQFWPDQIANPDVAPSTRQQALKAWIWISKALLTANRSLSSQYTNRLFEVFGDERINWVAAKGFGNTVSANHVLTKQNHAVIKLLYAQKFINQLLPRIMDGAKDSSRPVEQVAYLVALTSLISTVPKALYVHKMTELIPLLIRGLDLPENAIRSKVIDTFLAVAGGDSPDKSLVSEHAASLVDTMLKNSSVKEMPSVKVRTSALKYLGILPHIVRSDILRPLKARVIKDLGVALDDPKRSVRQEAVDARTNWFKFDA</sequence>
<evidence type="ECO:0000256" key="5">
    <source>
        <dbReference type="RuleBase" id="RU367072"/>
    </source>
</evidence>
<comment type="function">
    <text evidence="5">Key component of the cytosolic iron-sulfur protein assembly (CIA) complex, a multiprotein complex that mediates the incorporation of iron-sulfur cluster into apoproteins specifically involved in DNA metabolism and genomic integrity. In the CIA complex, MMS19 acts as an adapter between early-acting CIA components and a subset of cellular target iron-sulfur proteins.</text>
</comment>
<comment type="subcellular location">
    <subcellularLocation>
        <location evidence="1 5">Nucleus</location>
    </subcellularLocation>
</comment>
<dbReference type="PANTHER" id="PTHR12891:SF0">
    <property type="entry name" value="MMS19 NUCLEOTIDE EXCISION REPAIR PROTEIN HOMOLOG"/>
    <property type="match status" value="1"/>
</dbReference>
<dbReference type="PANTHER" id="PTHR12891">
    <property type="entry name" value="DNA REPAIR/TRANSCRIPTION PROTEIN MET18/MMS19"/>
    <property type="match status" value="1"/>
</dbReference>
<dbReference type="Pfam" id="PF14500">
    <property type="entry name" value="MMS19_N"/>
    <property type="match status" value="1"/>
</dbReference>
<keyword evidence="4 5" id="KW-0539">Nucleus</keyword>
<reference evidence="8 9" key="1">
    <citation type="journal article" date="2020" name="ISME J.">
        <title>Uncovering the hidden diversity of litter-decomposition mechanisms in mushroom-forming fungi.</title>
        <authorList>
            <person name="Floudas D."/>
            <person name="Bentzer J."/>
            <person name="Ahren D."/>
            <person name="Johansson T."/>
            <person name="Persson P."/>
            <person name="Tunlid A."/>
        </authorList>
    </citation>
    <scope>NUCLEOTIDE SEQUENCE [LARGE SCALE GENOMIC DNA]</scope>
    <source>
        <strain evidence="8 9">CBS 291.85</strain>
    </source>
</reference>
<dbReference type="Proteomes" id="UP000559256">
    <property type="component" value="Unassembled WGS sequence"/>
</dbReference>
<keyword evidence="5" id="KW-0234">DNA repair</keyword>
<keyword evidence="3" id="KW-0677">Repeat</keyword>
<evidence type="ECO:0000313" key="8">
    <source>
        <dbReference type="EMBL" id="KAF5355338.1"/>
    </source>
</evidence>
<dbReference type="OrthoDB" id="342900at2759"/>
<protein>
    <recommendedName>
        <fullName evidence="5">MMS19 nucleotide excision repair protein</fullName>
    </recommendedName>
</protein>
<proteinExistence type="inferred from homology"/>
<feature type="domain" description="MMS19 C-terminal" evidence="6">
    <location>
        <begin position="524"/>
        <end position="970"/>
    </location>
</feature>
<dbReference type="SUPFAM" id="SSF48371">
    <property type="entry name" value="ARM repeat"/>
    <property type="match status" value="2"/>
</dbReference>
<organism evidence="8 9">
    <name type="scientific">Tetrapyrgos nigripes</name>
    <dbReference type="NCBI Taxonomy" id="182062"/>
    <lineage>
        <taxon>Eukaryota</taxon>
        <taxon>Fungi</taxon>
        <taxon>Dikarya</taxon>
        <taxon>Basidiomycota</taxon>
        <taxon>Agaricomycotina</taxon>
        <taxon>Agaricomycetes</taxon>
        <taxon>Agaricomycetidae</taxon>
        <taxon>Agaricales</taxon>
        <taxon>Marasmiineae</taxon>
        <taxon>Marasmiaceae</taxon>
        <taxon>Tetrapyrgos</taxon>
    </lineage>
</organism>
<dbReference type="AlphaFoldDB" id="A0A8H5D8S3"/>
<gene>
    <name evidence="8" type="ORF">D9758_006078</name>
</gene>
<comment type="similarity">
    <text evidence="2 5">Belongs to the MET18/MMS19 family.</text>
</comment>
<evidence type="ECO:0000259" key="6">
    <source>
        <dbReference type="Pfam" id="PF12460"/>
    </source>
</evidence>
<accession>A0A8H5D8S3</accession>
<comment type="caution">
    <text evidence="8">The sequence shown here is derived from an EMBL/GenBank/DDBJ whole genome shotgun (WGS) entry which is preliminary data.</text>
</comment>
<dbReference type="InterPro" id="IPR029240">
    <property type="entry name" value="MMS19_N"/>
</dbReference>
<dbReference type="GO" id="GO:0097361">
    <property type="term" value="C:cytosolic [4Fe-4S] assembly targeting complex"/>
    <property type="evidence" value="ECO:0007669"/>
    <property type="project" value="UniProtKB-UniRule"/>
</dbReference>
<dbReference type="InterPro" id="IPR024687">
    <property type="entry name" value="MMS19_C"/>
</dbReference>
<feature type="domain" description="MMS19 N-terminal" evidence="7">
    <location>
        <begin position="24"/>
        <end position="284"/>
    </location>
</feature>
<evidence type="ECO:0000256" key="2">
    <source>
        <dbReference type="ARBA" id="ARBA00009340"/>
    </source>
</evidence>
<dbReference type="InterPro" id="IPR016024">
    <property type="entry name" value="ARM-type_fold"/>
</dbReference>